<dbReference type="Proteomes" id="UP000295371">
    <property type="component" value="Unassembled WGS sequence"/>
</dbReference>
<evidence type="ECO:0000256" key="1">
    <source>
        <dbReference type="ARBA" id="ARBA00005254"/>
    </source>
</evidence>
<dbReference type="RefSeq" id="WP_133754880.1">
    <property type="nucleotide sequence ID" value="NZ_SOAW01000001.1"/>
</dbReference>
<feature type="region of interest" description="Disordered" evidence="2">
    <location>
        <begin position="65"/>
        <end position="85"/>
    </location>
</feature>
<dbReference type="PANTHER" id="PTHR43459">
    <property type="entry name" value="ENOYL-COA HYDRATASE"/>
    <property type="match status" value="1"/>
</dbReference>
<dbReference type="OrthoDB" id="8452484at2"/>
<comment type="caution">
    <text evidence="3">The sequence shown here is derived from an EMBL/GenBank/DDBJ whole genome shotgun (WGS) entry which is preliminary data.</text>
</comment>
<dbReference type="InterPro" id="IPR001753">
    <property type="entry name" value="Enoyl-CoA_hydra/iso"/>
</dbReference>
<dbReference type="InterPro" id="IPR029045">
    <property type="entry name" value="ClpP/crotonase-like_dom_sf"/>
</dbReference>
<keyword evidence="4" id="KW-1185">Reference proteome</keyword>
<evidence type="ECO:0000313" key="3">
    <source>
        <dbReference type="EMBL" id="TDT34521.1"/>
    </source>
</evidence>
<evidence type="ECO:0000256" key="2">
    <source>
        <dbReference type="SAM" id="MobiDB-lite"/>
    </source>
</evidence>
<sequence length="263" mass="27251">MSTRDLSTVGLRADRQAAVLRLTITRPEKLNAVTAELIQCLYEQIAATDARVVVITGEGRAFSSGADLEPGAGGPTDGTSGGGENTLTAANRLLREITGCDAVVIAAINGPAAGIGCSIALAADLPVMAEEAYLLLPFTNIGLMPDGGVTATWAAAAGRVHAMRAALFGERIPAAEALQTGLVAATAPAAELGELVDRWAQTLADRPRVALARTKQAINASTLGHLPQALSREETEQEALLAGADFTEGVQAFLERRQAHFTD</sequence>
<dbReference type="GO" id="GO:0003824">
    <property type="term" value="F:catalytic activity"/>
    <property type="evidence" value="ECO:0007669"/>
    <property type="project" value="UniProtKB-ARBA"/>
</dbReference>
<dbReference type="Gene3D" id="1.10.12.10">
    <property type="entry name" value="Lyase 2-enoyl-coa Hydratase, Chain A, domain 2"/>
    <property type="match status" value="1"/>
</dbReference>
<reference evidence="3 4" key="1">
    <citation type="submission" date="2019-03" db="EMBL/GenBank/DDBJ databases">
        <title>Genomic Encyclopedia of Archaeal and Bacterial Type Strains, Phase II (KMG-II): from individual species to whole genera.</title>
        <authorList>
            <person name="Goeker M."/>
        </authorList>
    </citation>
    <scope>NUCLEOTIDE SEQUENCE [LARGE SCALE GENOMIC DNA]</scope>
    <source>
        <strain evidence="3 4">DSM 24323</strain>
    </source>
</reference>
<dbReference type="PANTHER" id="PTHR43459:SF1">
    <property type="entry name" value="EG:BACN32G11.4 PROTEIN"/>
    <property type="match status" value="1"/>
</dbReference>
<dbReference type="Gene3D" id="3.90.226.10">
    <property type="entry name" value="2-enoyl-CoA Hydratase, Chain A, domain 1"/>
    <property type="match status" value="1"/>
</dbReference>
<proteinExistence type="inferred from homology"/>
<comment type="similarity">
    <text evidence="1">Belongs to the enoyl-CoA hydratase/isomerase family.</text>
</comment>
<accession>A0A4R7JAC3</accession>
<evidence type="ECO:0000313" key="4">
    <source>
        <dbReference type="Proteomes" id="UP000295371"/>
    </source>
</evidence>
<dbReference type="SUPFAM" id="SSF52096">
    <property type="entry name" value="ClpP/crotonase"/>
    <property type="match status" value="1"/>
</dbReference>
<gene>
    <name evidence="3" type="ORF">CLV29_2193</name>
</gene>
<dbReference type="AlphaFoldDB" id="A0A4R7JAC3"/>
<organism evidence="3 4">
    <name type="scientific">Naumannella halotolerans</name>
    <dbReference type="NCBI Taxonomy" id="993414"/>
    <lineage>
        <taxon>Bacteria</taxon>
        <taxon>Bacillati</taxon>
        <taxon>Actinomycetota</taxon>
        <taxon>Actinomycetes</taxon>
        <taxon>Propionibacteriales</taxon>
        <taxon>Propionibacteriaceae</taxon>
        <taxon>Naumannella</taxon>
    </lineage>
</organism>
<name>A0A4R7JAC3_9ACTN</name>
<feature type="compositionally biased region" description="Gly residues" evidence="2">
    <location>
        <begin position="71"/>
        <end position="84"/>
    </location>
</feature>
<dbReference type="InterPro" id="IPR014748">
    <property type="entry name" value="Enoyl-CoA_hydra_C"/>
</dbReference>
<dbReference type="Pfam" id="PF00378">
    <property type="entry name" value="ECH_1"/>
    <property type="match status" value="1"/>
</dbReference>
<protein>
    <submittedName>
        <fullName evidence="3">Enoyl-CoA hydratase</fullName>
    </submittedName>
</protein>
<dbReference type="CDD" id="cd06558">
    <property type="entry name" value="crotonase-like"/>
    <property type="match status" value="1"/>
</dbReference>
<dbReference type="EMBL" id="SOAW01000001">
    <property type="protein sequence ID" value="TDT34521.1"/>
    <property type="molecule type" value="Genomic_DNA"/>
</dbReference>